<evidence type="ECO:0000313" key="1">
    <source>
        <dbReference type="EnsemblMetazoa" id="CJA21587.1"/>
    </source>
</evidence>
<accession>A0A8R1I493</accession>
<sequence>MEDDEELLRRRDVKIAEVEADIEKLLTDKFQKLENVKRLDRMLRMEIDLMRNAKNLEAQLTTCNYTFYKSIISEIEKTENPTAVLKTFKRNDVSVTVDVVTKNPNVWVRFHVF</sequence>
<reference evidence="1" key="2">
    <citation type="submission" date="2022-06" db="UniProtKB">
        <authorList>
            <consortium name="EnsemblMetazoa"/>
        </authorList>
    </citation>
    <scope>IDENTIFICATION</scope>
    <source>
        <strain evidence="1">DF5081</strain>
    </source>
</reference>
<dbReference type="Proteomes" id="UP000005237">
    <property type="component" value="Unassembled WGS sequence"/>
</dbReference>
<name>A0A8R1I493_CAEJA</name>
<proteinExistence type="predicted"/>
<keyword evidence="2" id="KW-1185">Reference proteome</keyword>
<organism evidence="1 2">
    <name type="scientific">Caenorhabditis japonica</name>
    <dbReference type="NCBI Taxonomy" id="281687"/>
    <lineage>
        <taxon>Eukaryota</taxon>
        <taxon>Metazoa</taxon>
        <taxon>Ecdysozoa</taxon>
        <taxon>Nematoda</taxon>
        <taxon>Chromadorea</taxon>
        <taxon>Rhabditida</taxon>
        <taxon>Rhabditina</taxon>
        <taxon>Rhabditomorpha</taxon>
        <taxon>Rhabditoidea</taxon>
        <taxon>Rhabditidae</taxon>
        <taxon>Peloderinae</taxon>
        <taxon>Caenorhabditis</taxon>
    </lineage>
</organism>
<evidence type="ECO:0000313" key="2">
    <source>
        <dbReference type="Proteomes" id="UP000005237"/>
    </source>
</evidence>
<dbReference type="EnsemblMetazoa" id="CJA21587.1">
    <property type="protein sequence ID" value="CJA21587.1"/>
    <property type="gene ID" value="WBGene00177159"/>
</dbReference>
<protein>
    <submittedName>
        <fullName evidence="1">Uncharacterized protein</fullName>
    </submittedName>
</protein>
<dbReference type="AlphaFoldDB" id="A0A8R1I493"/>
<reference evidence="2" key="1">
    <citation type="submission" date="2010-08" db="EMBL/GenBank/DDBJ databases">
        <authorList>
            <consortium name="Caenorhabditis japonica Sequencing Consortium"/>
            <person name="Wilson R.K."/>
        </authorList>
    </citation>
    <scope>NUCLEOTIDE SEQUENCE [LARGE SCALE GENOMIC DNA]</scope>
    <source>
        <strain evidence="2">DF5081</strain>
    </source>
</reference>